<name>A0ACC1HWW6_9FUNG</name>
<proteinExistence type="predicted"/>
<dbReference type="Proteomes" id="UP001145114">
    <property type="component" value="Unassembled WGS sequence"/>
</dbReference>
<organism evidence="1 2">
    <name type="scientific">Spiromyces aspiralis</name>
    <dbReference type="NCBI Taxonomy" id="68401"/>
    <lineage>
        <taxon>Eukaryota</taxon>
        <taxon>Fungi</taxon>
        <taxon>Fungi incertae sedis</taxon>
        <taxon>Zoopagomycota</taxon>
        <taxon>Kickxellomycotina</taxon>
        <taxon>Kickxellomycetes</taxon>
        <taxon>Kickxellales</taxon>
        <taxon>Kickxellaceae</taxon>
        <taxon>Spiromyces</taxon>
    </lineage>
</organism>
<reference evidence="1" key="1">
    <citation type="submission" date="2022-06" db="EMBL/GenBank/DDBJ databases">
        <title>Phylogenomic reconstructions and comparative analyses of Kickxellomycotina fungi.</title>
        <authorList>
            <person name="Reynolds N.K."/>
            <person name="Stajich J.E."/>
            <person name="Barry K."/>
            <person name="Grigoriev I.V."/>
            <person name="Crous P."/>
            <person name="Smith M.E."/>
        </authorList>
    </citation>
    <scope>NUCLEOTIDE SEQUENCE</scope>
    <source>
        <strain evidence="1">RSA 2271</strain>
    </source>
</reference>
<dbReference type="EC" id="3.6.4.12" evidence="1"/>
<gene>
    <name evidence="1" type="primary">dna2</name>
    <name evidence="1" type="ORF">EV182_000567</name>
</gene>
<comment type="caution">
    <text evidence="1">The sequence shown here is derived from an EMBL/GenBank/DDBJ whole genome shotgun (WGS) entry which is preliminary data.</text>
</comment>
<evidence type="ECO:0000313" key="2">
    <source>
        <dbReference type="Proteomes" id="UP001145114"/>
    </source>
</evidence>
<keyword evidence="2" id="KW-1185">Reference proteome</keyword>
<evidence type="ECO:0000313" key="1">
    <source>
        <dbReference type="EMBL" id="KAJ1680161.1"/>
    </source>
</evidence>
<dbReference type="EMBL" id="JAMZIH010000030">
    <property type="protein sequence ID" value="KAJ1680161.1"/>
    <property type="molecule type" value="Genomic_DNA"/>
</dbReference>
<keyword evidence="1" id="KW-0255">Endonuclease</keyword>
<protein>
    <submittedName>
        <fullName evidence="1">DNA replication endonuclease-helicase Dna2</fullName>
        <ecNumber evidence="1">3.6.4.12</ecNumber>
    </submittedName>
</protein>
<keyword evidence="1" id="KW-0540">Nuclease</keyword>
<sequence length="1791" mass="197873">MSKSAHTDGRHSSKKAKHLHHLTDGRVQEPGGGEVGRPTLLDSPPDAPSILGGISSEPTAPAPSDPFTDGEAGSECSDSDDDGNRKGKHYSSSPEINVTWVASPPSHCLQKKSRLFATEGSRRQQQKIDGSIPLLTDSSLSKTQGISGPHKAELTHIVDKLLSVRGSTALADSALPESVLFTQEACLSPEGSHNDRENSDMHERRSALLQQKRHSISVLENPHQLPQSPTTLRRWPALKGKTAHTSFQMSKLQPQPLRRESSLTAHAESSDRRRDIQQLLSGLAYPKKLSPSLLTPSMRADVPRLSFSASQPTDLQTYRKFISSDTESSSTSTSSTRASGPINAPRQTRSYESSPNRDQQDTTLVGIENSTAGDTASVDRVIIASHPITMSEPSGTLVTRELPSTVCGKPHKEVGSEEGRTAAKVAVSSASLDEFISEAPQAGRRADDTTCDRVANSQPSAGNNNNNSHDTSHRSGGLDDLESLLGDLDDEQLASLAIDPSPNASPQIRPQAIAGESNWRFKYFKRFVVLQVVNTTYQADDEMQTTRWQKVLQLVTEDQELYFEVALRDDWYHSRVEPQTIVNILGFPPHAVLESGASNPNSDEIRLDLDALSQPLPIDNDSDYLLISHPDILVTSTHLAEASSCLRRAVLRTQINEYVLPDNTFSGGGAAVMGTLIHQLFERCIGLNRWDDKTVGEVVRTLVEDNIHLLWEADLTEEIAWENMREVSRNLRAWANKYMHAIPQPGSTFSVHREQTSLAEPNLLAFHKVLDTEEFVWSPSFGLKGMIDVTVQGRISSARLSTTGWQCDRVLGHTKVYPLEVKTGKHTRHHGYRAQLSLYTLLLSSRYGIDISDGFLYFTKTNEMIRVPALRDEVRSLLIMRNDLAHYLYHNLYEKLDRGDEVDGIVAPQRLPEIVHDDFICRTCPLISGCLKYYVAFENGTQEACNLKSTDLWQKHVGHLSARQLEFFRHWISLVDKEECEMSRFRAELWLMSSEERESTTGRCLSNMVVQSERIKDKGSKSKSHRYEIRFIKASGQPAPARAIGPGVGQNASWSAVSTNSFLESQLQAGDPIIVSSEANQYMLGAGFVLEVKADSILVALDRPLRGVPIPCDEFDPVSNQNYEAIMEIRPTAARARSHTADGSSSAEPSEETVVSDIFKVPSALKGLRDDRMAAGEGVPDSGAGRGKQAVRFRIDLDELMTGMTLVRSNLLRLLAADGSNVKQRRLIIDLEPPMYRQLDPAELETLRGSQRQMERLNINQQEVVRKVLAAQDYALVLGMPGTGKTTTISMLVKLLVSQGKSVLITSYTHSAIDNILLKLIEGEDGEETARLRQTIIRLGNKDKIHSAIIPYTPDEANLKTVRQMDQFYMGKRIVATTCLGIRHPLFEKQHFDYCIVDEATQITLPVCVGPLRSADIFVLVGDHYQLPPLVHNLEAKEHGLVNSLFKYLCQAHPSAIVPLEYQYRMNREIQMLANYITYDNRLKCGVASVAAARLKLGVPVSALRDEMWKPGGGDGNDSSRTSSCVSRQSTMGEAQRAGGTTGNDWLEQVVDPDRPVVFADTDSVPAIETRNSADYIHNETEVKLVALITVALLELGVAGERIGVMSPFRAQLKQIEHEFKSVLGPVAIPSTVEVDTIDRFQGRDKDVIIMSWVRSNKVGSSGRLLQDWRRINVAVSRAKHKFIMIGSQSTLRSTPVLDSMIKFVREKGWVLNLPKAAHKQYRIPPHLIAVGKSASGGDDQTADHTQLDTERQHPAGSQGGSGKAGRAQTITAGTILKSRPIIDNVVSEQQ</sequence>
<accession>A0ACC1HWW6</accession>
<keyword evidence="1" id="KW-0378">Hydrolase</keyword>